<comment type="caution">
    <text evidence="1">The sequence shown here is derived from an EMBL/GenBank/DDBJ whole genome shotgun (WGS) entry which is preliminary data.</text>
</comment>
<reference evidence="1" key="1">
    <citation type="journal article" date="2019" name="Sci. Rep.">
        <title>Draft genome of Tanacetum cinerariifolium, the natural source of mosquito coil.</title>
        <authorList>
            <person name="Yamashiro T."/>
            <person name="Shiraishi A."/>
            <person name="Satake H."/>
            <person name="Nakayama K."/>
        </authorList>
    </citation>
    <scope>NUCLEOTIDE SEQUENCE</scope>
</reference>
<sequence length="257" mass="29181">MTTLVEHIIVAGTENHPLMLEKSMHDSQESRIQLFIKRKKHGRMMLDSIDNGLLVYLTVEEDGHTRSKKYSKLPETIPQNLAFQTEDLDAYDSDCDDLSSAKVILMANLLSCDSAVLSEIMRLPVIFPYSQYLQESQDAEQDLWLKHSNYYPDTSAKSHTPVRIEAPSKLLKSQEKDTVIRKLKDRIKSLSGKDSIENVKKDIDEIAMINTELEHNLNAQFQEKVFAIAALKNELRKHKGKNVFDIAVSKPSATIAP</sequence>
<accession>A0A6L2L3K5</accession>
<organism evidence="1">
    <name type="scientific">Tanacetum cinerariifolium</name>
    <name type="common">Dalmatian daisy</name>
    <name type="synonym">Chrysanthemum cinerariifolium</name>
    <dbReference type="NCBI Taxonomy" id="118510"/>
    <lineage>
        <taxon>Eukaryota</taxon>
        <taxon>Viridiplantae</taxon>
        <taxon>Streptophyta</taxon>
        <taxon>Embryophyta</taxon>
        <taxon>Tracheophyta</taxon>
        <taxon>Spermatophyta</taxon>
        <taxon>Magnoliopsida</taxon>
        <taxon>eudicotyledons</taxon>
        <taxon>Gunneridae</taxon>
        <taxon>Pentapetalae</taxon>
        <taxon>asterids</taxon>
        <taxon>campanulids</taxon>
        <taxon>Asterales</taxon>
        <taxon>Asteraceae</taxon>
        <taxon>Asteroideae</taxon>
        <taxon>Anthemideae</taxon>
        <taxon>Anthemidinae</taxon>
        <taxon>Tanacetum</taxon>
    </lineage>
</organism>
<proteinExistence type="predicted"/>
<dbReference type="AlphaFoldDB" id="A0A6L2L3K5"/>
<name>A0A6L2L3K5_TANCI</name>
<gene>
    <name evidence="1" type="ORF">Tci_026732</name>
</gene>
<evidence type="ECO:0000313" key="1">
    <source>
        <dbReference type="EMBL" id="GEU54754.1"/>
    </source>
</evidence>
<protein>
    <submittedName>
        <fullName evidence="1">Uncharacterized protein</fullName>
    </submittedName>
</protein>
<dbReference type="EMBL" id="BKCJ010003384">
    <property type="protein sequence ID" value="GEU54754.1"/>
    <property type="molecule type" value="Genomic_DNA"/>
</dbReference>